<dbReference type="SUPFAM" id="SSF51366">
    <property type="entry name" value="Ribulose-phoshate binding barrel"/>
    <property type="match status" value="1"/>
</dbReference>
<reference evidence="11 12" key="1">
    <citation type="submission" date="2016-12" db="EMBL/GenBank/DDBJ databases">
        <title>The whole genome sequencing and assembly of Bacillus cohnii DSM 6307T strain.</title>
        <authorList>
            <person name="Lee Y.-J."/>
            <person name="Yi H."/>
            <person name="Bahn Y.-S."/>
            <person name="Kim J.F."/>
            <person name="Lee D.-W."/>
        </authorList>
    </citation>
    <scope>NUCLEOTIDE SEQUENCE [LARGE SCALE GENOMIC DNA]</scope>
    <source>
        <strain evidence="11 12">DSM 6307</strain>
    </source>
</reference>
<comment type="catalytic activity">
    <reaction evidence="1 9">
        <text>N-(5-phospho-beta-D-ribosyl)anthranilate = 1-(2-carboxyphenylamino)-1-deoxy-D-ribulose 5-phosphate</text>
        <dbReference type="Rhea" id="RHEA:21540"/>
        <dbReference type="ChEBI" id="CHEBI:18277"/>
        <dbReference type="ChEBI" id="CHEBI:58613"/>
        <dbReference type="EC" id="5.3.1.24"/>
    </reaction>
</comment>
<dbReference type="AlphaFoldDB" id="A0A223KSC1"/>
<protein>
    <recommendedName>
        <fullName evidence="4 9">N-(5'-phosphoribosyl)anthranilate isomerase</fullName>
        <shortName evidence="9">PRAI</shortName>
        <ecNumber evidence="3 9">5.3.1.24</ecNumber>
    </recommendedName>
</protein>
<proteinExistence type="inferred from homology"/>
<dbReference type="GO" id="GO:0000162">
    <property type="term" value="P:L-tryptophan biosynthetic process"/>
    <property type="evidence" value="ECO:0007669"/>
    <property type="project" value="UniProtKB-UniRule"/>
</dbReference>
<evidence type="ECO:0000259" key="10">
    <source>
        <dbReference type="Pfam" id="PF00697"/>
    </source>
</evidence>
<dbReference type="UniPathway" id="UPA00035">
    <property type="reaction ID" value="UER00042"/>
</dbReference>
<evidence type="ECO:0000256" key="9">
    <source>
        <dbReference type="HAMAP-Rule" id="MF_00135"/>
    </source>
</evidence>
<sequence length="214" mass="24215">MKNLLLKFCGTKSGEDLQIVSQSSASHIGFIFAESKRQVTVQQTLKWLSDVDITDKKLVGVFVNQSIEEIVSIVKSLNLSIIQLHGDESPGYIRKLKEKTLVEIWKVFHHKGDETVRKIEKYEKLIDAVLIDCKVGSQYGGTGKVFDWTYIPNYKEVTKRLFVPLIVAGGITVDNIEKLLLYEELDGIDLSSGIEVNFQKNKELIEKLESKVRG</sequence>
<keyword evidence="7 9" id="KW-0057">Aromatic amino acid biosynthesis</keyword>
<dbReference type="InterPro" id="IPR013785">
    <property type="entry name" value="Aldolase_TIM"/>
</dbReference>
<dbReference type="STRING" id="1314751.GCA_001591425_02612"/>
<dbReference type="NCBIfam" id="NF002301">
    <property type="entry name" value="PRK01222.2-1"/>
    <property type="match status" value="1"/>
</dbReference>
<evidence type="ECO:0000313" key="11">
    <source>
        <dbReference type="EMBL" id="AST92244.1"/>
    </source>
</evidence>
<accession>A0A223KSC1</accession>
<evidence type="ECO:0000256" key="2">
    <source>
        <dbReference type="ARBA" id="ARBA00004664"/>
    </source>
</evidence>
<evidence type="ECO:0000256" key="3">
    <source>
        <dbReference type="ARBA" id="ARBA00012572"/>
    </source>
</evidence>
<dbReference type="Proteomes" id="UP000215224">
    <property type="component" value="Chromosome"/>
</dbReference>
<dbReference type="Gene3D" id="3.20.20.70">
    <property type="entry name" value="Aldolase class I"/>
    <property type="match status" value="1"/>
</dbReference>
<dbReference type="Pfam" id="PF00697">
    <property type="entry name" value="PRAI"/>
    <property type="match status" value="1"/>
</dbReference>
<dbReference type="HAMAP" id="MF_00135">
    <property type="entry name" value="PRAI"/>
    <property type="match status" value="1"/>
</dbReference>
<evidence type="ECO:0000256" key="5">
    <source>
        <dbReference type="ARBA" id="ARBA00022605"/>
    </source>
</evidence>
<dbReference type="InterPro" id="IPR011060">
    <property type="entry name" value="RibuloseP-bd_barrel"/>
</dbReference>
<name>A0A223KSC1_9BACI</name>
<dbReference type="PANTHER" id="PTHR42894:SF1">
    <property type="entry name" value="N-(5'-PHOSPHORIBOSYL)ANTHRANILATE ISOMERASE"/>
    <property type="match status" value="1"/>
</dbReference>
<keyword evidence="12" id="KW-1185">Reference proteome</keyword>
<evidence type="ECO:0000256" key="7">
    <source>
        <dbReference type="ARBA" id="ARBA00023141"/>
    </source>
</evidence>
<dbReference type="EC" id="5.3.1.24" evidence="3 9"/>
<dbReference type="RefSeq" id="WP_066416858.1">
    <property type="nucleotide sequence ID" value="NZ_CP018866.1"/>
</dbReference>
<dbReference type="PANTHER" id="PTHR42894">
    <property type="entry name" value="N-(5'-PHOSPHORIBOSYL)ANTHRANILATE ISOMERASE"/>
    <property type="match status" value="1"/>
</dbReference>
<dbReference type="InterPro" id="IPR044643">
    <property type="entry name" value="TrpF_fam"/>
</dbReference>
<feature type="domain" description="N-(5'phosphoribosyl) anthranilate isomerase (PRAI)" evidence="10">
    <location>
        <begin position="7"/>
        <end position="209"/>
    </location>
</feature>
<dbReference type="GO" id="GO:0004640">
    <property type="term" value="F:phosphoribosylanthranilate isomerase activity"/>
    <property type="evidence" value="ECO:0007669"/>
    <property type="project" value="UniProtKB-UniRule"/>
</dbReference>
<gene>
    <name evidence="9" type="primary">trpF</name>
    <name evidence="11" type="ORF">BC6307_13585</name>
</gene>
<dbReference type="EMBL" id="CP018866">
    <property type="protein sequence ID" value="AST92244.1"/>
    <property type="molecule type" value="Genomic_DNA"/>
</dbReference>
<dbReference type="KEGG" id="bcoh:BC6307_13585"/>
<comment type="similarity">
    <text evidence="9">Belongs to the TrpF family.</text>
</comment>
<evidence type="ECO:0000256" key="8">
    <source>
        <dbReference type="ARBA" id="ARBA00023235"/>
    </source>
</evidence>
<organism evidence="11 12">
    <name type="scientific">Sutcliffiella cohnii</name>
    <dbReference type="NCBI Taxonomy" id="33932"/>
    <lineage>
        <taxon>Bacteria</taxon>
        <taxon>Bacillati</taxon>
        <taxon>Bacillota</taxon>
        <taxon>Bacilli</taxon>
        <taxon>Bacillales</taxon>
        <taxon>Bacillaceae</taxon>
        <taxon>Sutcliffiella</taxon>
    </lineage>
</organism>
<evidence type="ECO:0000256" key="4">
    <source>
        <dbReference type="ARBA" id="ARBA00022272"/>
    </source>
</evidence>
<comment type="pathway">
    <text evidence="2 9">Amino-acid biosynthesis; L-tryptophan biosynthesis; L-tryptophan from chorismate: step 3/5.</text>
</comment>
<evidence type="ECO:0000256" key="1">
    <source>
        <dbReference type="ARBA" id="ARBA00001164"/>
    </source>
</evidence>
<keyword evidence="8 9" id="KW-0413">Isomerase</keyword>
<dbReference type="CDD" id="cd00405">
    <property type="entry name" value="PRAI"/>
    <property type="match status" value="1"/>
</dbReference>
<keyword evidence="6 9" id="KW-0822">Tryptophan biosynthesis</keyword>
<evidence type="ECO:0000313" key="12">
    <source>
        <dbReference type="Proteomes" id="UP000215224"/>
    </source>
</evidence>
<dbReference type="InterPro" id="IPR001240">
    <property type="entry name" value="PRAI_dom"/>
</dbReference>
<evidence type="ECO:0000256" key="6">
    <source>
        <dbReference type="ARBA" id="ARBA00022822"/>
    </source>
</evidence>
<keyword evidence="5 9" id="KW-0028">Amino-acid biosynthesis</keyword>